<organism evidence="5 6">
    <name type="scientific">Anaerosphaera aminiphila DSM 21120</name>
    <dbReference type="NCBI Taxonomy" id="1120995"/>
    <lineage>
        <taxon>Bacteria</taxon>
        <taxon>Bacillati</taxon>
        <taxon>Bacillota</taxon>
        <taxon>Tissierellia</taxon>
        <taxon>Tissierellales</taxon>
        <taxon>Peptoniphilaceae</taxon>
        <taxon>Anaerosphaera</taxon>
    </lineage>
</organism>
<gene>
    <name evidence="5" type="ORF">SAMN02745245_00656</name>
</gene>
<dbReference type="Gene3D" id="1.10.10.10">
    <property type="entry name" value="Winged helix-like DNA-binding domain superfamily/Winged helix DNA-binding domain"/>
    <property type="match status" value="1"/>
</dbReference>
<dbReference type="Proteomes" id="UP000184032">
    <property type="component" value="Unassembled WGS sequence"/>
</dbReference>
<dbReference type="AlphaFoldDB" id="A0A1M5QMF5"/>
<dbReference type="SMART" id="SM00345">
    <property type="entry name" value="HTH_GNTR"/>
    <property type="match status" value="1"/>
</dbReference>
<dbReference type="InterPro" id="IPR036388">
    <property type="entry name" value="WH-like_DNA-bd_sf"/>
</dbReference>
<evidence type="ECO:0000313" key="5">
    <source>
        <dbReference type="EMBL" id="SHH15011.1"/>
    </source>
</evidence>
<accession>A0A1M5QMF5</accession>
<dbReference type="PANTHER" id="PTHR38445:SF10">
    <property type="entry name" value="GNTR-FAMILY TRANSCRIPTIONAL REGULATOR"/>
    <property type="match status" value="1"/>
</dbReference>
<evidence type="ECO:0000256" key="2">
    <source>
        <dbReference type="ARBA" id="ARBA00023125"/>
    </source>
</evidence>
<dbReference type="STRING" id="1120995.SAMN02745245_00656"/>
<dbReference type="RefSeq" id="WP_073183734.1">
    <property type="nucleotide sequence ID" value="NZ_FQXI01000003.1"/>
</dbReference>
<keyword evidence="2 5" id="KW-0238">DNA-binding</keyword>
<sequence>MEVKNDKPIYLQVAEIIENQILNDSLLPDERAPSTNEFSSILEINPATARKGITILVDEGILYKRRGMGMYVTEDAKSIIIKKRKQEFYEDRMPEILKEAKILEITKDELIDFIRGEEND</sequence>
<feature type="domain" description="HTH gntR-type" evidence="4">
    <location>
        <begin position="7"/>
        <end position="75"/>
    </location>
</feature>
<protein>
    <submittedName>
        <fullName evidence="5">DNA-binding transcriptional regulator YhcF, GntR family</fullName>
    </submittedName>
</protein>
<dbReference type="PROSITE" id="PS50949">
    <property type="entry name" value="HTH_GNTR"/>
    <property type="match status" value="1"/>
</dbReference>
<evidence type="ECO:0000256" key="3">
    <source>
        <dbReference type="ARBA" id="ARBA00023163"/>
    </source>
</evidence>
<dbReference type="CDD" id="cd07377">
    <property type="entry name" value="WHTH_GntR"/>
    <property type="match status" value="1"/>
</dbReference>
<name>A0A1M5QMF5_9FIRM</name>
<dbReference type="InterPro" id="IPR000524">
    <property type="entry name" value="Tscrpt_reg_HTH_GntR"/>
</dbReference>
<reference evidence="5 6" key="1">
    <citation type="submission" date="2016-11" db="EMBL/GenBank/DDBJ databases">
        <authorList>
            <person name="Jaros S."/>
            <person name="Januszkiewicz K."/>
            <person name="Wedrychowicz H."/>
        </authorList>
    </citation>
    <scope>NUCLEOTIDE SEQUENCE [LARGE SCALE GENOMIC DNA]</scope>
    <source>
        <strain evidence="5 6">DSM 21120</strain>
    </source>
</reference>
<evidence type="ECO:0000313" key="6">
    <source>
        <dbReference type="Proteomes" id="UP000184032"/>
    </source>
</evidence>
<keyword evidence="1" id="KW-0805">Transcription regulation</keyword>
<dbReference type="Pfam" id="PF00392">
    <property type="entry name" value="GntR"/>
    <property type="match status" value="1"/>
</dbReference>
<dbReference type="OrthoDB" id="362473at2"/>
<evidence type="ECO:0000256" key="1">
    <source>
        <dbReference type="ARBA" id="ARBA00023015"/>
    </source>
</evidence>
<dbReference type="GO" id="GO:0003700">
    <property type="term" value="F:DNA-binding transcription factor activity"/>
    <property type="evidence" value="ECO:0007669"/>
    <property type="project" value="InterPro"/>
</dbReference>
<dbReference type="PANTHER" id="PTHR38445">
    <property type="entry name" value="HTH-TYPE TRANSCRIPTIONAL REPRESSOR YTRA"/>
    <property type="match status" value="1"/>
</dbReference>
<dbReference type="EMBL" id="FQXI01000003">
    <property type="protein sequence ID" value="SHH15011.1"/>
    <property type="molecule type" value="Genomic_DNA"/>
</dbReference>
<evidence type="ECO:0000259" key="4">
    <source>
        <dbReference type="PROSITE" id="PS50949"/>
    </source>
</evidence>
<dbReference type="GO" id="GO:0003677">
    <property type="term" value="F:DNA binding"/>
    <property type="evidence" value="ECO:0007669"/>
    <property type="project" value="UniProtKB-KW"/>
</dbReference>
<dbReference type="InterPro" id="IPR036390">
    <property type="entry name" value="WH_DNA-bd_sf"/>
</dbReference>
<dbReference type="SUPFAM" id="SSF46785">
    <property type="entry name" value="Winged helix' DNA-binding domain"/>
    <property type="match status" value="1"/>
</dbReference>
<proteinExistence type="predicted"/>
<keyword evidence="6" id="KW-1185">Reference proteome</keyword>
<keyword evidence="3" id="KW-0804">Transcription</keyword>